<name>B4VIY5_9CYAN</name>
<dbReference type="InterPro" id="IPR017441">
    <property type="entry name" value="Protein_kinase_ATP_BS"/>
</dbReference>
<dbReference type="OrthoDB" id="428645at2"/>
<dbReference type="InterPro" id="IPR011990">
    <property type="entry name" value="TPR-like_helical_dom_sf"/>
</dbReference>
<dbReference type="eggNOG" id="COG0457">
    <property type="taxonomic scope" value="Bacteria"/>
</dbReference>
<keyword evidence="5" id="KW-0418">Kinase</keyword>
<keyword evidence="2" id="KW-0723">Serine/threonine-protein kinase</keyword>
<comment type="catalytic activity">
    <reaction evidence="7">
        <text>L-threonyl-[protein] + ATP = O-phospho-L-threonyl-[protein] + ADP + H(+)</text>
        <dbReference type="Rhea" id="RHEA:46608"/>
        <dbReference type="Rhea" id="RHEA-COMP:11060"/>
        <dbReference type="Rhea" id="RHEA-COMP:11605"/>
        <dbReference type="ChEBI" id="CHEBI:15378"/>
        <dbReference type="ChEBI" id="CHEBI:30013"/>
        <dbReference type="ChEBI" id="CHEBI:30616"/>
        <dbReference type="ChEBI" id="CHEBI:61977"/>
        <dbReference type="ChEBI" id="CHEBI:456216"/>
        <dbReference type="EC" id="2.7.11.1"/>
    </reaction>
</comment>
<dbReference type="PANTHER" id="PTHR24363">
    <property type="entry name" value="SERINE/THREONINE PROTEIN KINASE"/>
    <property type="match status" value="1"/>
</dbReference>
<keyword evidence="4 10" id="KW-0547">Nucleotide-binding</keyword>
<feature type="repeat" description="TPR" evidence="9">
    <location>
        <begin position="552"/>
        <end position="585"/>
    </location>
</feature>
<dbReference type="EC" id="2.7.11.1" evidence="1"/>
<feature type="compositionally biased region" description="Polar residues" evidence="11">
    <location>
        <begin position="335"/>
        <end position="359"/>
    </location>
</feature>
<dbReference type="InterPro" id="IPR011009">
    <property type="entry name" value="Kinase-like_dom_sf"/>
</dbReference>
<feature type="compositionally biased region" description="Polar residues" evidence="11">
    <location>
        <begin position="396"/>
        <end position="413"/>
    </location>
</feature>
<accession>B4VIY5</accession>
<feature type="binding site" evidence="10">
    <location>
        <position position="53"/>
    </location>
    <ligand>
        <name>ATP</name>
        <dbReference type="ChEBI" id="CHEBI:30616"/>
    </ligand>
</feature>
<dbReference type="Proteomes" id="UP000003835">
    <property type="component" value="Unassembled WGS sequence"/>
</dbReference>
<dbReference type="Pfam" id="PF00069">
    <property type="entry name" value="Pkinase"/>
    <property type="match status" value="1"/>
</dbReference>
<protein>
    <recommendedName>
        <fullName evidence="1">non-specific serine/threonine protein kinase</fullName>
        <ecNumber evidence="1">2.7.11.1</ecNumber>
    </recommendedName>
</protein>
<evidence type="ECO:0000256" key="1">
    <source>
        <dbReference type="ARBA" id="ARBA00012513"/>
    </source>
</evidence>
<feature type="compositionally biased region" description="Low complexity" evidence="11">
    <location>
        <begin position="465"/>
        <end position="477"/>
    </location>
</feature>
<dbReference type="PANTHER" id="PTHR24363:SF0">
    <property type="entry name" value="SERINE_THREONINE KINASE LIKE DOMAIN CONTAINING 1"/>
    <property type="match status" value="1"/>
</dbReference>
<evidence type="ECO:0000256" key="10">
    <source>
        <dbReference type="PROSITE-ProRule" id="PRU10141"/>
    </source>
</evidence>
<dbReference type="STRING" id="118168.MC7420_8048"/>
<dbReference type="PROSITE" id="PS50011">
    <property type="entry name" value="PROTEIN_KINASE_DOM"/>
    <property type="match status" value="1"/>
</dbReference>
<evidence type="ECO:0000256" key="5">
    <source>
        <dbReference type="ARBA" id="ARBA00022777"/>
    </source>
</evidence>
<feature type="repeat" description="TPR" evidence="9">
    <location>
        <begin position="586"/>
        <end position="619"/>
    </location>
</feature>
<dbReference type="CDD" id="cd14014">
    <property type="entry name" value="STKc_PknB_like"/>
    <property type="match status" value="1"/>
</dbReference>
<dbReference type="eggNOG" id="COG0515">
    <property type="taxonomic scope" value="Bacteria"/>
</dbReference>
<dbReference type="PROSITE" id="PS50005">
    <property type="entry name" value="TPR"/>
    <property type="match status" value="3"/>
</dbReference>
<dbReference type="Gene3D" id="3.30.200.20">
    <property type="entry name" value="Phosphorylase Kinase, domain 1"/>
    <property type="match status" value="1"/>
</dbReference>
<dbReference type="RefSeq" id="WP_006098743.1">
    <property type="nucleotide sequence ID" value="NZ_DS989842.1"/>
</dbReference>
<feature type="repeat" description="TPR" evidence="9">
    <location>
        <begin position="620"/>
        <end position="653"/>
    </location>
</feature>
<keyword evidence="14" id="KW-1185">Reference proteome</keyword>
<proteinExistence type="predicted"/>
<dbReference type="AlphaFoldDB" id="B4VIY5"/>
<dbReference type="Pfam" id="PF14559">
    <property type="entry name" value="TPR_19"/>
    <property type="match status" value="2"/>
</dbReference>
<evidence type="ECO:0000256" key="8">
    <source>
        <dbReference type="ARBA" id="ARBA00048679"/>
    </source>
</evidence>
<dbReference type="SMART" id="SM00028">
    <property type="entry name" value="TPR"/>
    <property type="match status" value="4"/>
</dbReference>
<dbReference type="Gene3D" id="1.25.40.10">
    <property type="entry name" value="Tetratricopeptide repeat domain"/>
    <property type="match status" value="2"/>
</dbReference>
<dbReference type="SUPFAM" id="SSF56112">
    <property type="entry name" value="Protein kinase-like (PK-like)"/>
    <property type="match status" value="1"/>
</dbReference>
<evidence type="ECO:0000256" key="9">
    <source>
        <dbReference type="PROSITE-ProRule" id="PRU00339"/>
    </source>
</evidence>
<feature type="region of interest" description="Disordered" evidence="11">
    <location>
        <begin position="396"/>
        <end position="518"/>
    </location>
</feature>
<gene>
    <name evidence="13" type="ORF">MC7420_8048</name>
</gene>
<dbReference type="Gene3D" id="1.10.510.10">
    <property type="entry name" value="Transferase(Phosphotransferase) domain 1"/>
    <property type="match status" value="1"/>
</dbReference>
<dbReference type="InterPro" id="IPR000719">
    <property type="entry name" value="Prot_kinase_dom"/>
</dbReference>
<dbReference type="HOGENOM" id="CLU_000288_135_5_3"/>
<feature type="compositionally biased region" description="Low complexity" evidence="11">
    <location>
        <begin position="414"/>
        <end position="436"/>
    </location>
</feature>
<keyword evidence="6 10" id="KW-0067">ATP-binding</keyword>
<evidence type="ECO:0000259" key="12">
    <source>
        <dbReference type="PROSITE" id="PS50011"/>
    </source>
</evidence>
<evidence type="ECO:0000256" key="6">
    <source>
        <dbReference type="ARBA" id="ARBA00022840"/>
    </source>
</evidence>
<evidence type="ECO:0000313" key="13">
    <source>
        <dbReference type="EMBL" id="EDX78310.1"/>
    </source>
</evidence>
<dbReference type="GO" id="GO:0005524">
    <property type="term" value="F:ATP binding"/>
    <property type="evidence" value="ECO:0007669"/>
    <property type="project" value="UniProtKB-UniRule"/>
</dbReference>
<dbReference type="PROSITE" id="PS50293">
    <property type="entry name" value="TPR_REGION"/>
    <property type="match status" value="2"/>
</dbReference>
<evidence type="ECO:0000256" key="2">
    <source>
        <dbReference type="ARBA" id="ARBA00022527"/>
    </source>
</evidence>
<evidence type="ECO:0000313" key="14">
    <source>
        <dbReference type="Proteomes" id="UP000003835"/>
    </source>
</evidence>
<dbReference type="InterPro" id="IPR019734">
    <property type="entry name" value="TPR_rpt"/>
</dbReference>
<organism evidence="13 14">
    <name type="scientific">Coleofasciculus chthonoplastes PCC 7420</name>
    <dbReference type="NCBI Taxonomy" id="118168"/>
    <lineage>
        <taxon>Bacteria</taxon>
        <taxon>Bacillati</taxon>
        <taxon>Cyanobacteriota</taxon>
        <taxon>Cyanophyceae</taxon>
        <taxon>Coleofasciculales</taxon>
        <taxon>Coleofasciculaceae</taxon>
        <taxon>Coleofasciculus</taxon>
    </lineage>
</organism>
<dbReference type="SMART" id="SM00220">
    <property type="entry name" value="S_TKc"/>
    <property type="match status" value="1"/>
</dbReference>
<keyword evidence="3" id="KW-0808">Transferase</keyword>
<sequence length="667" mass="72942">MSFNLFRRFQSTNTDQPLGGRYKIERQLGIGGFGQTFLAQDLHLPGHPQCVIKQLKPKTTDPASLETARRLFDTEAQVLYQLGNHDQIPRLLAHFEENQEFYLAQELILGNPLTQELKKGQQWLESKTIALLQDILQVLAYVHEQNVIHRDIKPSNLIRRQPDGKIVLIDFGAVKQVTTQFSHPQSGQTNLTISIGTQGYVPKEQLGGQPRFSSDVYAVGLLGIQALTGTHPRLLRENPETGEIQWRDLAPHVSLNLAEILDQMIRYDFRDRYQTATEALNALQRLSSDIPASDTTQRLPDSSDTTASIPGSTSTQIWTPTHPPTPSPSTTSSTQLPETWRNSQPASGSSVPTIVTPGSNPKRGLNLWWVVAILGIVGGTAGVATTRLIPQFTSKTTNQSQELTVNSANSATQPSPTSSLDSSPTEETTTNPSSDSKSPTSEQPTPDTPKTGEQPSPVPSPESTPSPSVKKSPPVTQNPAPPKPATPTPTPLAPKPTKVQPTPSPVPSASPSPNTANAKTHWQRCYDLNTQQRPQEAIQACDRALAINPDYPEALWSKGAALDQLGRHQEALNLYEKATTLKPDFAEAWINQGVALILLGQPEKAIPILDRAIQLKPNSANAWINKAEAYMELERYDDAIASLKKALEIQPNNEYAATMLIAAEAKK</sequence>
<dbReference type="EMBL" id="DS989842">
    <property type="protein sequence ID" value="EDX78310.1"/>
    <property type="molecule type" value="Genomic_DNA"/>
</dbReference>
<dbReference type="PROSITE" id="PS00107">
    <property type="entry name" value="PROTEIN_KINASE_ATP"/>
    <property type="match status" value="1"/>
</dbReference>
<evidence type="ECO:0000256" key="11">
    <source>
        <dbReference type="SAM" id="MobiDB-lite"/>
    </source>
</evidence>
<comment type="catalytic activity">
    <reaction evidence="8">
        <text>L-seryl-[protein] + ATP = O-phospho-L-seryl-[protein] + ADP + H(+)</text>
        <dbReference type="Rhea" id="RHEA:17989"/>
        <dbReference type="Rhea" id="RHEA-COMP:9863"/>
        <dbReference type="Rhea" id="RHEA-COMP:11604"/>
        <dbReference type="ChEBI" id="CHEBI:15378"/>
        <dbReference type="ChEBI" id="CHEBI:29999"/>
        <dbReference type="ChEBI" id="CHEBI:30616"/>
        <dbReference type="ChEBI" id="CHEBI:83421"/>
        <dbReference type="ChEBI" id="CHEBI:456216"/>
        <dbReference type="EC" id="2.7.11.1"/>
    </reaction>
</comment>
<dbReference type="SUPFAM" id="SSF48452">
    <property type="entry name" value="TPR-like"/>
    <property type="match status" value="1"/>
</dbReference>
<dbReference type="GO" id="GO:0004674">
    <property type="term" value="F:protein serine/threonine kinase activity"/>
    <property type="evidence" value="ECO:0007669"/>
    <property type="project" value="UniProtKB-KW"/>
</dbReference>
<feature type="region of interest" description="Disordered" evidence="11">
    <location>
        <begin position="291"/>
        <end position="362"/>
    </location>
</feature>
<evidence type="ECO:0000256" key="7">
    <source>
        <dbReference type="ARBA" id="ARBA00047899"/>
    </source>
</evidence>
<evidence type="ECO:0000256" key="4">
    <source>
        <dbReference type="ARBA" id="ARBA00022741"/>
    </source>
</evidence>
<feature type="compositionally biased region" description="Polar residues" evidence="11">
    <location>
        <begin position="293"/>
        <end position="318"/>
    </location>
</feature>
<evidence type="ECO:0000256" key="3">
    <source>
        <dbReference type="ARBA" id="ARBA00022679"/>
    </source>
</evidence>
<keyword evidence="9" id="KW-0802">TPR repeat</keyword>
<reference evidence="13 14" key="1">
    <citation type="submission" date="2008-07" db="EMBL/GenBank/DDBJ databases">
        <authorList>
            <person name="Tandeau de Marsac N."/>
            <person name="Ferriera S."/>
            <person name="Johnson J."/>
            <person name="Kravitz S."/>
            <person name="Beeson K."/>
            <person name="Sutton G."/>
            <person name="Rogers Y.-H."/>
            <person name="Friedman R."/>
            <person name="Frazier M."/>
            <person name="Venter J.C."/>
        </authorList>
    </citation>
    <scope>NUCLEOTIDE SEQUENCE [LARGE SCALE GENOMIC DNA]</scope>
    <source>
        <strain evidence="13 14">PCC 7420</strain>
    </source>
</reference>
<feature type="compositionally biased region" description="Pro residues" evidence="11">
    <location>
        <begin position="479"/>
        <end position="494"/>
    </location>
</feature>
<feature type="domain" description="Protein kinase" evidence="12">
    <location>
        <begin position="22"/>
        <end position="286"/>
    </location>
</feature>